<keyword evidence="4" id="KW-0804">Transcription</keyword>
<feature type="region of interest" description="Disordered" evidence="6">
    <location>
        <begin position="401"/>
        <end position="424"/>
    </location>
</feature>
<dbReference type="InterPro" id="IPR017887">
    <property type="entry name" value="TF_TCP_subgr"/>
</dbReference>
<dbReference type="InterPro" id="IPR005333">
    <property type="entry name" value="Transcription_factor_TCP"/>
</dbReference>
<feature type="compositionally biased region" description="Polar residues" evidence="6">
    <location>
        <begin position="334"/>
        <end position="347"/>
    </location>
</feature>
<evidence type="ECO:0000256" key="5">
    <source>
        <dbReference type="ARBA" id="ARBA00023242"/>
    </source>
</evidence>
<feature type="region of interest" description="Disordered" evidence="6">
    <location>
        <begin position="104"/>
        <end position="125"/>
    </location>
</feature>
<dbReference type="InParanoid" id="A0A1Q3B8D4"/>
<evidence type="ECO:0000256" key="1">
    <source>
        <dbReference type="ARBA" id="ARBA00004123"/>
    </source>
</evidence>
<evidence type="ECO:0000313" key="8">
    <source>
        <dbReference type="EMBL" id="GAV64042.1"/>
    </source>
</evidence>
<keyword evidence="9" id="KW-1185">Reference proteome</keyword>
<evidence type="ECO:0000256" key="3">
    <source>
        <dbReference type="ARBA" id="ARBA00023125"/>
    </source>
</evidence>
<dbReference type="PANTHER" id="PTHR31072:SF273">
    <property type="entry name" value="TRANSCRIPTION FACTOR TCP4"/>
    <property type="match status" value="1"/>
</dbReference>
<feature type="region of interest" description="Disordered" evidence="6">
    <location>
        <begin position="159"/>
        <end position="187"/>
    </location>
</feature>
<keyword evidence="3" id="KW-0238">DNA-binding</keyword>
<dbReference type="Proteomes" id="UP000187406">
    <property type="component" value="Unassembled WGS sequence"/>
</dbReference>
<name>A0A1Q3B8D4_CEPFO</name>
<evidence type="ECO:0000256" key="6">
    <source>
        <dbReference type="SAM" id="MobiDB-lite"/>
    </source>
</evidence>
<dbReference type="GO" id="GO:0005634">
    <property type="term" value="C:nucleus"/>
    <property type="evidence" value="ECO:0007669"/>
    <property type="project" value="UniProtKB-SubCell"/>
</dbReference>
<keyword evidence="2" id="KW-0805">Transcription regulation</keyword>
<reference evidence="9" key="1">
    <citation type="submission" date="2016-04" db="EMBL/GenBank/DDBJ databases">
        <title>Cephalotus genome sequencing.</title>
        <authorList>
            <person name="Fukushima K."/>
            <person name="Hasebe M."/>
            <person name="Fang X."/>
        </authorList>
    </citation>
    <scope>NUCLEOTIDE SEQUENCE [LARGE SCALE GENOMIC DNA]</scope>
    <source>
        <strain evidence="9">cv. St1</strain>
    </source>
</reference>
<dbReference type="OrthoDB" id="1927134at2759"/>
<feature type="domain" description="TCP" evidence="7">
    <location>
        <begin position="37"/>
        <end position="95"/>
    </location>
</feature>
<accession>A0A1Q3B8D4</accession>
<dbReference type="PROSITE" id="PS51369">
    <property type="entry name" value="TCP"/>
    <property type="match status" value="1"/>
</dbReference>
<feature type="region of interest" description="Disordered" evidence="6">
    <location>
        <begin position="334"/>
        <end position="378"/>
    </location>
</feature>
<dbReference type="STRING" id="3775.A0A1Q3B8D4"/>
<evidence type="ECO:0000256" key="4">
    <source>
        <dbReference type="ARBA" id="ARBA00023163"/>
    </source>
</evidence>
<dbReference type="FunCoup" id="A0A1Q3B8D4">
    <property type="interactions" value="747"/>
</dbReference>
<evidence type="ECO:0000256" key="2">
    <source>
        <dbReference type="ARBA" id="ARBA00023015"/>
    </source>
</evidence>
<dbReference type="AlphaFoldDB" id="A0A1Q3B8D4"/>
<feature type="compositionally biased region" description="Low complexity" evidence="6">
    <location>
        <begin position="161"/>
        <end position="187"/>
    </location>
</feature>
<comment type="caution">
    <text evidence="8">The sequence shown here is derived from an EMBL/GenBank/DDBJ whole genome shotgun (WGS) entry which is preliminary data.</text>
</comment>
<protein>
    <submittedName>
        <fullName evidence="8">TCP domain-containing protein</fullName>
    </submittedName>
</protein>
<evidence type="ECO:0000259" key="7">
    <source>
        <dbReference type="PROSITE" id="PS51369"/>
    </source>
</evidence>
<keyword evidence="5" id="KW-0539">Nucleus</keyword>
<feature type="compositionally biased region" description="Polar residues" evidence="6">
    <location>
        <begin position="414"/>
        <end position="424"/>
    </location>
</feature>
<sequence length="424" mass="46879">MGESHHQAATSSRFGIRNTGGEIVEVQGGHIVRSTGRKDRHSKVCTAKGPRDRRVRLSAHTAIQFYDVQDRLGYDRPSKAVDWLIKKAKPAIDELAVLPAWTPTTTTTTSKRSSQQEHQATDESEYQFPMVENIGASSAGTRRRTSMTTGVGNNEVEAMHQQQQQQQQMGENPNNSSSFLPPSLDSDSIADTIKSFFPIGATTEGGPSSSIQFQSYPPDLLSRTNSQSQDLRLSLQSFQEPMLLPHQHQHHHQHQHQHVAQQNEQLVLFSGTTSAGWTTEQQQHHHQHPAEVGMFQRMVVAWNGGATDTGGGGGFIFNPPTPLLQPLFGHNQLFSQRGPLQSSNTPSVRAWIDPTPAADSQHQHHHHHHQISPSIHHQSAFSGIGFASAREFSGFRIPARIQGEEEEQDGIHNKPSSASSDSRH</sequence>
<feature type="region of interest" description="Disordered" evidence="6">
    <location>
        <begin position="1"/>
        <end position="20"/>
    </location>
</feature>
<dbReference type="Pfam" id="PF03634">
    <property type="entry name" value="TCP"/>
    <property type="match status" value="1"/>
</dbReference>
<dbReference type="PANTHER" id="PTHR31072">
    <property type="entry name" value="TRANSCRIPTION FACTOR TCP4-RELATED"/>
    <property type="match status" value="1"/>
</dbReference>
<gene>
    <name evidence="8" type="ORF">CFOL_v3_07560</name>
</gene>
<dbReference type="GO" id="GO:0003700">
    <property type="term" value="F:DNA-binding transcription factor activity"/>
    <property type="evidence" value="ECO:0007669"/>
    <property type="project" value="InterPro"/>
</dbReference>
<dbReference type="GO" id="GO:0043565">
    <property type="term" value="F:sequence-specific DNA binding"/>
    <property type="evidence" value="ECO:0007669"/>
    <property type="project" value="TreeGrafter"/>
</dbReference>
<organism evidence="8 9">
    <name type="scientific">Cephalotus follicularis</name>
    <name type="common">Albany pitcher plant</name>
    <dbReference type="NCBI Taxonomy" id="3775"/>
    <lineage>
        <taxon>Eukaryota</taxon>
        <taxon>Viridiplantae</taxon>
        <taxon>Streptophyta</taxon>
        <taxon>Embryophyta</taxon>
        <taxon>Tracheophyta</taxon>
        <taxon>Spermatophyta</taxon>
        <taxon>Magnoliopsida</taxon>
        <taxon>eudicotyledons</taxon>
        <taxon>Gunneridae</taxon>
        <taxon>Pentapetalae</taxon>
        <taxon>rosids</taxon>
        <taxon>fabids</taxon>
        <taxon>Oxalidales</taxon>
        <taxon>Cephalotaceae</taxon>
        <taxon>Cephalotus</taxon>
    </lineage>
</organism>
<evidence type="ECO:0000313" key="9">
    <source>
        <dbReference type="Proteomes" id="UP000187406"/>
    </source>
</evidence>
<proteinExistence type="predicted"/>
<dbReference type="EMBL" id="BDDD01000330">
    <property type="protein sequence ID" value="GAV64042.1"/>
    <property type="molecule type" value="Genomic_DNA"/>
</dbReference>
<comment type="subcellular location">
    <subcellularLocation>
        <location evidence="1">Nucleus</location>
    </subcellularLocation>
</comment>